<dbReference type="HOGENOM" id="CLU_299082_0_0_1"/>
<proteinExistence type="predicted"/>
<dbReference type="VEuPathDB" id="FungiDB:KRP22_7466"/>
<dbReference type="VEuPathDB" id="FungiDB:KRP22_7467"/>
<dbReference type="Proteomes" id="UP000005238">
    <property type="component" value="Unassembled WGS sequence"/>
</dbReference>
<evidence type="ECO:0000256" key="1">
    <source>
        <dbReference type="SAM" id="Coils"/>
    </source>
</evidence>
<feature type="region of interest" description="Disordered" evidence="2">
    <location>
        <begin position="1055"/>
        <end position="1107"/>
    </location>
</feature>
<feature type="compositionally biased region" description="Acidic residues" evidence="2">
    <location>
        <begin position="1067"/>
        <end position="1077"/>
    </location>
</feature>
<feature type="region of interest" description="Disordered" evidence="2">
    <location>
        <begin position="163"/>
        <end position="187"/>
    </location>
</feature>
<feature type="region of interest" description="Disordered" evidence="2">
    <location>
        <begin position="240"/>
        <end position="294"/>
    </location>
</feature>
<dbReference type="eggNOG" id="ENOG502S87X">
    <property type="taxonomic scope" value="Eukaryota"/>
</dbReference>
<feature type="region of interest" description="Disordered" evidence="2">
    <location>
        <begin position="819"/>
        <end position="890"/>
    </location>
</feature>
<evidence type="ECO:0000313" key="4">
    <source>
        <dbReference type="Proteomes" id="UP000005238"/>
    </source>
</evidence>
<feature type="compositionally biased region" description="Polar residues" evidence="2">
    <location>
        <begin position="855"/>
        <end position="870"/>
    </location>
</feature>
<name>H3GTS7_PHYRM</name>
<dbReference type="VEuPathDB" id="FungiDB:KRP23_2670"/>
<dbReference type="InParanoid" id="H3GTS7"/>
<organism evidence="3 4">
    <name type="scientific">Phytophthora ramorum</name>
    <name type="common">Sudden oak death agent</name>
    <dbReference type="NCBI Taxonomy" id="164328"/>
    <lineage>
        <taxon>Eukaryota</taxon>
        <taxon>Sar</taxon>
        <taxon>Stramenopiles</taxon>
        <taxon>Oomycota</taxon>
        <taxon>Peronosporomycetes</taxon>
        <taxon>Peronosporales</taxon>
        <taxon>Peronosporaceae</taxon>
        <taxon>Phytophthora</taxon>
    </lineage>
</organism>
<dbReference type="VEuPathDB" id="FungiDB:KRP23_2669"/>
<accession>H3GTS7</accession>
<feature type="compositionally biased region" description="Polar residues" evidence="2">
    <location>
        <begin position="243"/>
        <end position="262"/>
    </location>
</feature>
<dbReference type="EMBL" id="DS566047">
    <property type="status" value="NOT_ANNOTATED_CDS"/>
    <property type="molecule type" value="Genomic_DNA"/>
</dbReference>
<feature type="region of interest" description="Disordered" evidence="2">
    <location>
        <begin position="332"/>
        <end position="384"/>
    </location>
</feature>
<sequence length="1107" mass="121710">MFVLSSNLGEACVQIATRSTDCAGAAEFLREAMEHLDYALQVVDQCSLREVLGGYRALYRSVRRVETTRRKAKKLMEKVQVEEVMKEVKRSCTTCGVANGDVVLDENDGCYYCRACYEEYYGAVEADIDATDGGGEVDATDRDELVQAEGDVDVSGDLDALEGQREQDMGLRQDDEEDVLASDPTSEQVEVVSDEVVQERIEEAKPDHLRYERVELGSLADFLAGNVHVEDNKEPQIKMDTARGTQVPSTAETNHTDNTVSESPGDIDAPNKATCESIPAVPEPSTPSSDAEDAACAEDVLALDEDSAETETDKHEYSISKLLELRQHSPRDCPEALLGSPVRDDGTALTPARNKPNNSRKKPKRQNKTDVGPEEADGQPSISPLPTLDLVDAMREALQTDSNAPCDNATGTAELLTGPALTAMGDQEATSAELTRSFLSFRMLKEVLQSTNIKDDEEAVMVTRMCVDPRHVEEFERLLRMILKSTHTVGHVSTCVVRPPPGEFTYTSIVKYSGLQAMRQIYPSTVESGVDFYKLLAARDSLLLEPPTYQIEAGFGTWIESDGNTKPMRGDDPEEDENLVYQSVPGPCCNDSCENPHGLNVRASFVAPTKDFQLFRPRYQRNNKKGGQKNLRCFPCCRNGRHVSSGFCGDSIRVHVAVSRVTESGGVKICPIQTTRPAVLAFARFLNLEGTFDQTVSGPEVFPGQTIEKTDVLAWVRDKQHPMNPLFPGILRGAAMETSSQSAIFEFNAECKAWHYGWTAPRGQGLSGSDAQHVLEVLFMKPMGSYMYCLERLRSDGFSIYSSRRASHAVIKPEVEAFENQETTDDRNLKRKRTARAEAASPSVRALMPQPPASPASTIVSSCASNSPIVSPSKEDMTYGRRPSVSSAMCPAVPPTSTGFVDISSPMTDVPSFKLENIFGSVSSPMAVCPPSSSVLVDSASSGFDYRGLDNLMSSGGMLQNPTQQHQQQQMLINQQNQQLQQHQREQQALLQHQQQLIQQLTEQMMISQRQQQQQLHLNHLQVPADLQSHSLFQEERPARRIVSTDELPWSELYNLFDPTPLSPASTDDDPDHDEESLPSPGNSPAPSSAASSGMASPAQQAILNYL</sequence>
<reference evidence="3" key="2">
    <citation type="submission" date="2015-06" db="UniProtKB">
        <authorList>
            <consortium name="EnsemblProtists"/>
        </authorList>
    </citation>
    <scope>IDENTIFICATION</scope>
    <source>
        <strain evidence="3">Pr102</strain>
    </source>
</reference>
<feature type="compositionally biased region" description="Basic and acidic residues" evidence="2">
    <location>
        <begin position="163"/>
        <end position="173"/>
    </location>
</feature>
<reference evidence="4" key="1">
    <citation type="journal article" date="2006" name="Science">
        <title>Phytophthora genome sequences uncover evolutionary origins and mechanisms of pathogenesis.</title>
        <authorList>
            <person name="Tyler B.M."/>
            <person name="Tripathy S."/>
            <person name="Zhang X."/>
            <person name="Dehal P."/>
            <person name="Jiang R.H."/>
            <person name="Aerts A."/>
            <person name="Arredondo F.D."/>
            <person name="Baxter L."/>
            <person name="Bensasson D."/>
            <person name="Beynon J.L."/>
            <person name="Chapman J."/>
            <person name="Damasceno C.M."/>
            <person name="Dorrance A.E."/>
            <person name="Dou D."/>
            <person name="Dickerman A.W."/>
            <person name="Dubchak I.L."/>
            <person name="Garbelotto M."/>
            <person name="Gijzen M."/>
            <person name="Gordon S.G."/>
            <person name="Govers F."/>
            <person name="Grunwald N.J."/>
            <person name="Huang W."/>
            <person name="Ivors K.L."/>
            <person name="Jones R.W."/>
            <person name="Kamoun S."/>
            <person name="Krampis K."/>
            <person name="Lamour K.H."/>
            <person name="Lee M.K."/>
            <person name="McDonald W.H."/>
            <person name="Medina M."/>
            <person name="Meijer H.J."/>
            <person name="Nordberg E.K."/>
            <person name="Maclean D.J."/>
            <person name="Ospina-Giraldo M.D."/>
            <person name="Morris P.F."/>
            <person name="Phuntumart V."/>
            <person name="Putnam N.H."/>
            <person name="Rash S."/>
            <person name="Rose J.K."/>
            <person name="Sakihama Y."/>
            <person name="Salamov A.A."/>
            <person name="Savidor A."/>
            <person name="Scheuring C.F."/>
            <person name="Smith B.M."/>
            <person name="Sobral B.W."/>
            <person name="Terry A."/>
            <person name="Torto-Alalibo T.A."/>
            <person name="Win J."/>
            <person name="Xu Z."/>
            <person name="Zhang H."/>
            <person name="Grigoriev I.V."/>
            <person name="Rokhsar D.S."/>
            <person name="Boore J.L."/>
        </authorList>
    </citation>
    <scope>NUCLEOTIDE SEQUENCE [LARGE SCALE GENOMIC DNA]</scope>
    <source>
        <strain evidence="4">Pr102</strain>
    </source>
</reference>
<protein>
    <submittedName>
        <fullName evidence="3">Uncharacterized protein</fullName>
    </submittedName>
</protein>
<feature type="coiled-coil region" evidence="1">
    <location>
        <begin position="966"/>
        <end position="1011"/>
    </location>
</feature>
<dbReference type="AlphaFoldDB" id="H3GTS7"/>
<dbReference type="EnsemblProtists" id="Phyra80569">
    <property type="protein sequence ID" value="Phyra80569"/>
    <property type="gene ID" value="Phyra80569"/>
</dbReference>
<feature type="compositionally biased region" description="Low complexity" evidence="2">
    <location>
        <begin position="1078"/>
        <end position="1099"/>
    </location>
</feature>
<keyword evidence="1" id="KW-0175">Coiled coil</keyword>
<keyword evidence="4" id="KW-1185">Reference proteome</keyword>
<evidence type="ECO:0000313" key="3">
    <source>
        <dbReference type="EnsemblProtists" id="Phyra80569"/>
    </source>
</evidence>
<evidence type="ECO:0000256" key="2">
    <source>
        <dbReference type="SAM" id="MobiDB-lite"/>
    </source>
</evidence>
<dbReference type="STRING" id="164328.H3GTS7"/>